<dbReference type="GO" id="GO:0006281">
    <property type="term" value="P:DNA repair"/>
    <property type="evidence" value="ECO:0007669"/>
    <property type="project" value="TreeGrafter"/>
</dbReference>
<reference evidence="1" key="1">
    <citation type="journal article" date="2014" name="Front. Microbiol.">
        <title>High frequency of phylogenetically diverse reductive dehalogenase-homologous genes in deep subseafloor sedimentary metagenomes.</title>
        <authorList>
            <person name="Kawai M."/>
            <person name="Futagami T."/>
            <person name="Toyoda A."/>
            <person name="Takaki Y."/>
            <person name="Nishi S."/>
            <person name="Hori S."/>
            <person name="Arai W."/>
            <person name="Tsubouchi T."/>
            <person name="Morono Y."/>
            <person name="Uchiyama I."/>
            <person name="Ito T."/>
            <person name="Fujiyama A."/>
            <person name="Inagaki F."/>
            <person name="Takami H."/>
        </authorList>
    </citation>
    <scope>NUCLEOTIDE SEQUENCE</scope>
    <source>
        <strain evidence="1">Expedition CK06-06</strain>
    </source>
</reference>
<evidence type="ECO:0000313" key="1">
    <source>
        <dbReference type="EMBL" id="GAF95920.1"/>
    </source>
</evidence>
<dbReference type="Gene3D" id="3.40.50.1000">
    <property type="entry name" value="HAD superfamily/HAD-like"/>
    <property type="match status" value="1"/>
</dbReference>
<dbReference type="InterPro" id="IPR023214">
    <property type="entry name" value="HAD_sf"/>
</dbReference>
<dbReference type="Pfam" id="PF13419">
    <property type="entry name" value="HAD_2"/>
    <property type="match status" value="1"/>
</dbReference>
<dbReference type="InterPro" id="IPR050155">
    <property type="entry name" value="HAD-like_hydrolase_sf"/>
</dbReference>
<dbReference type="CDD" id="cd01427">
    <property type="entry name" value="HAD_like"/>
    <property type="match status" value="1"/>
</dbReference>
<gene>
    <name evidence="1" type="ORF">S01H1_23238</name>
</gene>
<accession>X0V5K0</accession>
<name>X0V5K0_9ZZZZ</name>
<protein>
    <recommendedName>
        <fullName evidence="2">HAD family hydrolase</fullName>
    </recommendedName>
</protein>
<proteinExistence type="predicted"/>
<evidence type="ECO:0008006" key="2">
    <source>
        <dbReference type="Google" id="ProtNLM"/>
    </source>
</evidence>
<dbReference type="InterPro" id="IPR041492">
    <property type="entry name" value="HAD_2"/>
</dbReference>
<dbReference type="PANTHER" id="PTHR43434:SF1">
    <property type="entry name" value="PHOSPHOGLYCOLATE PHOSPHATASE"/>
    <property type="match status" value="1"/>
</dbReference>
<dbReference type="InterPro" id="IPR036412">
    <property type="entry name" value="HAD-like_sf"/>
</dbReference>
<dbReference type="GO" id="GO:0008967">
    <property type="term" value="F:phosphoglycolate phosphatase activity"/>
    <property type="evidence" value="ECO:0007669"/>
    <property type="project" value="TreeGrafter"/>
</dbReference>
<organism evidence="1">
    <name type="scientific">marine sediment metagenome</name>
    <dbReference type="NCBI Taxonomy" id="412755"/>
    <lineage>
        <taxon>unclassified sequences</taxon>
        <taxon>metagenomes</taxon>
        <taxon>ecological metagenomes</taxon>
    </lineage>
</organism>
<dbReference type="EMBL" id="BARS01013348">
    <property type="protein sequence ID" value="GAF95920.1"/>
    <property type="molecule type" value="Genomic_DNA"/>
</dbReference>
<sequence length="142" mass="15957">SSYADKYNTIVEKGALECNEIRGARKSLEELSKYYSLYINSTTPLDSLKRIITQRAMWKYFKGVYGGPNSKSENLHGILKKEKISIKKVLVVGDGKSDLELAQKFGCKFIGIGNMFNNFDGSSFKVLDDLTDLKNSVDELNL</sequence>
<comment type="caution">
    <text evidence="1">The sequence shown here is derived from an EMBL/GenBank/DDBJ whole genome shotgun (WGS) entry which is preliminary data.</text>
</comment>
<dbReference type="AlphaFoldDB" id="X0V5K0"/>
<dbReference type="SUPFAM" id="SSF56784">
    <property type="entry name" value="HAD-like"/>
    <property type="match status" value="1"/>
</dbReference>
<dbReference type="PANTHER" id="PTHR43434">
    <property type="entry name" value="PHOSPHOGLYCOLATE PHOSPHATASE"/>
    <property type="match status" value="1"/>
</dbReference>
<feature type="non-terminal residue" evidence="1">
    <location>
        <position position="1"/>
    </location>
</feature>